<evidence type="ECO:0000313" key="2">
    <source>
        <dbReference type="EMBL" id="CAK0825684.1"/>
    </source>
</evidence>
<evidence type="ECO:0000256" key="1">
    <source>
        <dbReference type="SAM" id="MobiDB-lite"/>
    </source>
</evidence>
<dbReference type="Proteomes" id="UP001189429">
    <property type="component" value="Unassembled WGS sequence"/>
</dbReference>
<feature type="region of interest" description="Disordered" evidence="1">
    <location>
        <begin position="39"/>
        <end position="93"/>
    </location>
</feature>
<gene>
    <name evidence="2" type="ORF">PCOR1329_LOCUS25751</name>
</gene>
<feature type="compositionally biased region" description="Basic and acidic residues" evidence="1">
    <location>
        <begin position="39"/>
        <end position="54"/>
    </location>
</feature>
<keyword evidence="3" id="KW-1185">Reference proteome</keyword>
<accession>A0ABN9S244</accession>
<comment type="caution">
    <text evidence="2">The sequence shown here is derived from an EMBL/GenBank/DDBJ whole genome shotgun (WGS) entry which is preliminary data.</text>
</comment>
<proteinExistence type="predicted"/>
<sequence>MTWIRPAASNMHLRCAQPFLHMWRRSTGPNNIFWRDARGEGREESGGGEEKVKGVGDPTALFKTRTQPREGWEKGEEPCPPKAARRSPYLIARGDDRKRAHSLHWIYKTRST</sequence>
<reference evidence="2" key="1">
    <citation type="submission" date="2023-10" db="EMBL/GenBank/DDBJ databases">
        <authorList>
            <person name="Chen Y."/>
            <person name="Shah S."/>
            <person name="Dougan E. K."/>
            <person name="Thang M."/>
            <person name="Chan C."/>
        </authorList>
    </citation>
    <scope>NUCLEOTIDE SEQUENCE [LARGE SCALE GENOMIC DNA]</scope>
</reference>
<feature type="compositionally biased region" description="Basic and acidic residues" evidence="1">
    <location>
        <begin position="67"/>
        <end position="79"/>
    </location>
</feature>
<name>A0ABN9S244_9DINO</name>
<organism evidence="2 3">
    <name type="scientific">Prorocentrum cordatum</name>
    <dbReference type="NCBI Taxonomy" id="2364126"/>
    <lineage>
        <taxon>Eukaryota</taxon>
        <taxon>Sar</taxon>
        <taxon>Alveolata</taxon>
        <taxon>Dinophyceae</taxon>
        <taxon>Prorocentrales</taxon>
        <taxon>Prorocentraceae</taxon>
        <taxon>Prorocentrum</taxon>
    </lineage>
</organism>
<evidence type="ECO:0000313" key="3">
    <source>
        <dbReference type="Proteomes" id="UP001189429"/>
    </source>
</evidence>
<dbReference type="EMBL" id="CAUYUJ010009031">
    <property type="protein sequence ID" value="CAK0825684.1"/>
    <property type="molecule type" value="Genomic_DNA"/>
</dbReference>
<protein>
    <submittedName>
        <fullName evidence="2">Uncharacterized protein</fullName>
    </submittedName>
</protein>